<evidence type="ECO:0000313" key="2">
    <source>
        <dbReference type="EMBL" id="TFK22267.1"/>
    </source>
</evidence>
<protein>
    <recommendedName>
        <fullName evidence="4">F-box domain-containing protein</fullName>
    </recommendedName>
</protein>
<organism evidence="2 3">
    <name type="scientific">Coprinopsis marcescibilis</name>
    <name type="common">Agaric fungus</name>
    <name type="synonym">Psathyrella marcescibilis</name>
    <dbReference type="NCBI Taxonomy" id="230819"/>
    <lineage>
        <taxon>Eukaryota</taxon>
        <taxon>Fungi</taxon>
        <taxon>Dikarya</taxon>
        <taxon>Basidiomycota</taxon>
        <taxon>Agaricomycotina</taxon>
        <taxon>Agaricomycetes</taxon>
        <taxon>Agaricomycetidae</taxon>
        <taxon>Agaricales</taxon>
        <taxon>Agaricineae</taxon>
        <taxon>Psathyrellaceae</taxon>
        <taxon>Coprinopsis</taxon>
    </lineage>
</organism>
<feature type="compositionally biased region" description="Low complexity" evidence="1">
    <location>
        <begin position="228"/>
        <end position="238"/>
    </location>
</feature>
<name>A0A5C3KQ16_COPMA</name>
<accession>A0A5C3KQ16</accession>
<dbReference type="STRING" id="230819.A0A5C3KQ16"/>
<keyword evidence="3" id="KW-1185">Reference proteome</keyword>
<evidence type="ECO:0008006" key="4">
    <source>
        <dbReference type="Google" id="ProtNLM"/>
    </source>
</evidence>
<dbReference type="AlphaFoldDB" id="A0A5C3KQ16"/>
<dbReference type="Proteomes" id="UP000307440">
    <property type="component" value="Unassembled WGS sequence"/>
</dbReference>
<gene>
    <name evidence="2" type="ORF">FA15DRAFT_671736</name>
</gene>
<sequence length="478" mass="54627">MQTSETSTANGDSNALVTKRINLSTVNPQNDSPLYTTFPPEVRRYIVSYVLSAYDDTSEPWSFQSYYRRPGYTGGKRTEVAVLRTCKLMYIESRDLIFQPGTGNEEEAFWWGDHGRRPPDHRPSGFGNWIYNPDVLPDGEVLVDEDEEEEWDDGSFEDDMEEADIHAGQGVQEVGLEGEAQELEAATSTIWYPVDISTQGPAVASSHLDLSADPSFWGPSAPAGAAFESTDSDSNGGSTDDESEDPHGNAAIPSEQGVTFPAIDAVVLIGHYTQQFFHDGPFQSKRTARFTQKQWSMIKKVHIFPQMFAVCKENFIQFFHRAPSLRPSTVHVTIRYTDWWWWENDARLDLTIRPSLLEYYLPESCNTFILELETIESKKKELDDQVKRVVDEEGLWRWKRLDDEYLVLDQEKGVKEREWMGPTTFWGPTYPHHPQNEEMKYVVKVLTFTAKPTEQKELALKSFGEILCMKQHVPSYNS</sequence>
<dbReference type="OrthoDB" id="288942at2759"/>
<proteinExistence type="predicted"/>
<reference evidence="2 3" key="1">
    <citation type="journal article" date="2019" name="Nat. Ecol. Evol.">
        <title>Megaphylogeny resolves global patterns of mushroom evolution.</title>
        <authorList>
            <person name="Varga T."/>
            <person name="Krizsan K."/>
            <person name="Foldi C."/>
            <person name="Dima B."/>
            <person name="Sanchez-Garcia M."/>
            <person name="Sanchez-Ramirez S."/>
            <person name="Szollosi G.J."/>
            <person name="Szarkandi J.G."/>
            <person name="Papp V."/>
            <person name="Albert L."/>
            <person name="Andreopoulos W."/>
            <person name="Angelini C."/>
            <person name="Antonin V."/>
            <person name="Barry K.W."/>
            <person name="Bougher N.L."/>
            <person name="Buchanan P."/>
            <person name="Buyck B."/>
            <person name="Bense V."/>
            <person name="Catcheside P."/>
            <person name="Chovatia M."/>
            <person name="Cooper J."/>
            <person name="Damon W."/>
            <person name="Desjardin D."/>
            <person name="Finy P."/>
            <person name="Geml J."/>
            <person name="Haridas S."/>
            <person name="Hughes K."/>
            <person name="Justo A."/>
            <person name="Karasinski D."/>
            <person name="Kautmanova I."/>
            <person name="Kiss B."/>
            <person name="Kocsube S."/>
            <person name="Kotiranta H."/>
            <person name="LaButti K.M."/>
            <person name="Lechner B.E."/>
            <person name="Liimatainen K."/>
            <person name="Lipzen A."/>
            <person name="Lukacs Z."/>
            <person name="Mihaltcheva S."/>
            <person name="Morgado L.N."/>
            <person name="Niskanen T."/>
            <person name="Noordeloos M.E."/>
            <person name="Ohm R.A."/>
            <person name="Ortiz-Santana B."/>
            <person name="Ovrebo C."/>
            <person name="Racz N."/>
            <person name="Riley R."/>
            <person name="Savchenko A."/>
            <person name="Shiryaev A."/>
            <person name="Soop K."/>
            <person name="Spirin V."/>
            <person name="Szebenyi C."/>
            <person name="Tomsovsky M."/>
            <person name="Tulloss R.E."/>
            <person name="Uehling J."/>
            <person name="Grigoriev I.V."/>
            <person name="Vagvolgyi C."/>
            <person name="Papp T."/>
            <person name="Martin F.M."/>
            <person name="Miettinen O."/>
            <person name="Hibbett D.S."/>
            <person name="Nagy L.G."/>
        </authorList>
    </citation>
    <scope>NUCLEOTIDE SEQUENCE [LARGE SCALE GENOMIC DNA]</scope>
    <source>
        <strain evidence="2 3">CBS 121175</strain>
    </source>
</reference>
<evidence type="ECO:0000313" key="3">
    <source>
        <dbReference type="Proteomes" id="UP000307440"/>
    </source>
</evidence>
<evidence type="ECO:0000256" key="1">
    <source>
        <dbReference type="SAM" id="MobiDB-lite"/>
    </source>
</evidence>
<dbReference type="EMBL" id="ML210245">
    <property type="protein sequence ID" value="TFK22267.1"/>
    <property type="molecule type" value="Genomic_DNA"/>
</dbReference>
<feature type="region of interest" description="Disordered" evidence="1">
    <location>
        <begin position="219"/>
        <end position="255"/>
    </location>
</feature>